<name>A0AA86NTT3_9EUKA</name>
<protein>
    <recommendedName>
        <fullName evidence="6">Myb-like DNA-binding domain-containing protein</fullName>
    </recommendedName>
</protein>
<reference evidence="4 5" key="2">
    <citation type="submission" date="2024-07" db="EMBL/GenBank/DDBJ databases">
        <authorList>
            <person name="Akdeniz Z."/>
        </authorList>
    </citation>
    <scope>NUCLEOTIDE SEQUENCE [LARGE SCALE GENOMIC DNA]</scope>
</reference>
<keyword evidence="5" id="KW-1185">Reference proteome</keyword>
<dbReference type="PROSITE" id="PS50090">
    <property type="entry name" value="MYB_LIKE"/>
    <property type="match status" value="1"/>
</dbReference>
<dbReference type="InterPro" id="IPR001005">
    <property type="entry name" value="SANT/Myb"/>
</dbReference>
<dbReference type="CDD" id="cd00167">
    <property type="entry name" value="SANT"/>
    <property type="match status" value="1"/>
</dbReference>
<dbReference type="PROSITE" id="PS51294">
    <property type="entry name" value="HTH_MYB"/>
    <property type="match status" value="1"/>
</dbReference>
<evidence type="ECO:0000259" key="1">
    <source>
        <dbReference type="PROSITE" id="PS50090"/>
    </source>
</evidence>
<dbReference type="InterPro" id="IPR009057">
    <property type="entry name" value="Homeodomain-like_sf"/>
</dbReference>
<feature type="domain" description="HTH myb-type" evidence="2">
    <location>
        <begin position="1"/>
        <end position="58"/>
    </location>
</feature>
<dbReference type="SMART" id="SM00717">
    <property type="entry name" value="SANT"/>
    <property type="match status" value="2"/>
</dbReference>
<evidence type="ECO:0000313" key="4">
    <source>
        <dbReference type="EMBL" id="CAL6112226.1"/>
    </source>
</evidence>
<comment type="caution">
    <text evidence="3">The sequence shown here is derived from an EMBL/GenBank/DDBJ whole genome shotgun (WGS) entry which is preliminary data.</text>
</comment>
<gene>
    <name evidence="3" type="ORF">HINF_LOCUS13528</name>
    <name evidence="4" type="ORF">HINF_LOCUS76939</name>
</gene>
<evidence type="ECO:0000313" key="5">
    <source>
        <dbReference type="Proteomes" id="UP001642409"/>
    </source>
</evidence>
<dbReference type="SUPFAM" id="SSF46689">
    <property type="entry name" value="Homeodomain-like"/>
    <property type="match status" value="2"/>
</dbReference>
<dbReference type="AlphaFoldDB" id="A0AA86NTT3"/>
<dbReference type="Proteomes" id="UP001642409">
    <property type="component" value="Unassembled WGS sequence"/>
</dbReference>
<dbReference type="EMBL" id="CAXDID020000734">
    <property type="protein sequence ID" value="CAL6112226.1"/>
    <property type="molecule type" value="Genomic_DNA"/>
</dbReference>
<accession>A0AA86NTT3</accession>
<feature type="domain" description="Myb-like" evidence="1">
    <location>
        <begin position="8"/>
        <end position="54"/>
    </location>
</feature>
<organism evidence="3">
    <name type="scientific">Hexamita inflata</name>
    <dbReference type="NCBI Taxonomy" id="28002"/>
    <lineage>
        <taxon>Eukaryota</taxon>
        <taxon>Metamonada</taxon>
        <taxon>Diplomonadida</taxon>
        <taxon>Hexamitidae</taxon>
        <taxon>Hexamitinae</taxon>
        <taxon>Hexamita</taxon>
    </lineage>
</organism>
<proteinExistence type="predicted"/>
<dbReference type="InterPro" id="IPR017930">
    <property type="entry name" value="Myb_dom"/>
</dbReference>
<dbReference type="EMBL" id="CATOUU010000350">
    <property type="protein sequence ID" value="CAI9925883.1"/>
    <property type="molecule type" value="Genomic_DNA"/>
</dbReference>
<dbReference type="Pfam" id="PF13921">
    <property type="entry name" value="Myb_DNA-bind_6"/>
    <property type="match status" value="1"/>
</dbReference>
<dbReference type="Gene3D" id="1.10.10.60">
    <property type="entry name" value="Homeodomain-like"/>
    <property type="match status" value="1"/>
</dbReference>
<evidence type="ECO:0000313" key="3">
    <source>
        <dbReference type="EMBL" id="CAI9925883.1"/>
    </source>
</evidence>
<reference evidence="3" key="1">
    <citation type="submission" date="2023-06" db="EMBL/GenBank/DDBJ databases">
        <authorList>
            <person name="Kurt Z."/>
        </authorList>
    </citation>
    <scope>NUCLEOTIDE SEQUENCE</scope>
</reference>
<sequence length="191" mass="23030">MNKKQIIKWTEADKAKLVEQVQMHTQNNRTSWNQVSLAMNRTPNQCKTYYTIVIKQLEPKQVNMKWDLDEFIRLITTVSIYGKKWELIRKLEFNNYTAEQLRQKYLFFENKKNMRAKLIENITKNNDVSKAPEIFKKNIDYLMDKINGAENNLYNIDLKLVEKAFSMNNEQFDIKQLFLKMFELMKQDKQI</sequence>
<evidence type="ECO:0000259" key="2">
    <source>
        <dbReference type="PROSITE" id="PS51294"/>
    </source>
</evidence>
<evidence type="ECO:0008006" key="6">
    <source>
        <dbReference type="Google" id="ProtNLM"/>
    </source>
</evidence>